<organism evidence="12 13">
    <name type="scientific">Rhynchospora pubera</name>
    <dbReference type="NCBI Taxonomy" id="906938"/>
    <lineage>
        <taxon>Eukaryota</taxon>
        <taxon>Viridiplantae</taxon>
        <taxon>Streptophyta</taxon>
        <taxon>Embryophyta</taxon>
        <taxon>Tracheophyta</taxon>
        <taxon>Spermatophyta</taxon>
        <taxon>Magnoliopsida</taxon>
        <taxon>Liliopsida</taxon>
        <taxon>Poales</taxon>
        <taxon>Cyperaceae</taxon>
        <taxon>Cyperoideae</taxon>
        <taxon>Rhynchosporeae</taxon>
        <taxon>Rhynchospora</taxon>
    </lineage>
</organism>
<evidence type="ECO:0000259" key="10">
    <source>
        <dbReference type="Pfam" id="PF23559"/>
    </source>
</evidence>
<dbReference type="SUPFAM" id="SSF52540">
    <property type="entry name" value="P-loop containing nucleoside triphosphate hydrolases"/>
    <property type="match status" value="2"/>
</dbReference>
<feature type="domain" description="NB-ARC" evidence="8">
    <location>
        <begin position="178"/>
        <end position="348"/>
    </location>
</feature>
<gene>
    <name evidence="12" type="ORF">LUZ62_055512</name>
</gene>
<dbReference type="GO" id="GO:0005524">
    <property type="term" value="F:ATP binding"/>
    <property type="evidence" value="ECO:0007669"/>
    <property type="project" value="UniProtKB-KW"/>
</dbReference>
<feature type="domain" description="Disease resistance protein winged helix" evidence="10">
    <location>
        <begin position="469"/>
        <end position="537"/>
    </location>
</feature>
<dbReference type="Proteomes" id="UP001140206">
    <property type="component" value="Chromosome 3"/>
</dbReference>
<comment type="similarity">
    <text evidence="1">Belongs to the disease resistance NB-LRR family.</text>
</comment>
<dbReference type="Pfam" id="PF23559">
    <property type="entry name" value="WHD_DRP"/>
    <property type="match status" value="1"/>
</dbReference>
<dbReference type="InterPro" id="IPR032675">
    <property type="entry name" value="LRR_dom_sf"/>
</dbReference>
<dbReference type="Gene3D" id="3.80.10.10">
    <property type="entry name" value="Ribonuclease Inhibitor"/>
    <property type="match status" value="1"/>
</dbReference>
<dbReference type="InterPro" id="IPR055414">
    <property type="entry name" value="LRR_R13L4/SHOC2-like"/>
</dbReference>
<dbReference type="InterPro" id="IPR042197">
    <property type="entry name" value="Apaf_helical"/>
</dbReference>
<dbReference type="GO" id="GO:0002758">
    <property type="term" value="P:innate immune response-activating signaling pathway"/>
    <property type="evidence" value="ECO:0007669"/>
    <property type="project" value="UniProtKB-ARBA"/>
</dbReference>
<proteinExistence type="inferred from homology"/>
<evidence type="ECO:0000256" key="5">
    <source>
        <dbReference type="ARBA" id="ARBA00022821"/>
    </source>
</evidence>
<evidence type="ECO:0000256" key="6">
    <source>
        <dbReference type="ARBA" id="ARBA00022840"/>
    </source>
</evidence>
<dbReference type="GO" id="GO:0043531">
    <property type="term" value="F:ADP binding"/>
    <property type="evidence" value="ECO:0007669"/>
    <property type="project" value="InterPro"/>
</dbReference>
<evidence type="ECO:0000259" key="9">
    <source>
        <dbReference type="Pfam" id="PF18052"/>
    </source>
</evidence>
<dbReference type="InterPro" id="IPR002182">
    <property type="entry name" value="NB-ARC"/>
</dbReference>
<protein>
    <submittedName>
        <fullName evidence="12">Disease resistance protein (CC-NBS-LRR class) family</fullName>
    </submittedName>
</protein>
<keyword evidence="6" id="KW-0067">ATP-binding</keyword>
<dbReference type="Gene3D" id="1.10.8.430">
    <property type="entry name" value="Helical domain of apoptotic protease-activating factors"/>
    <property type="match status" value="1"/>
</dbReference>
<keyword evidence="13" id="KW-1185">Reference proteome</keyword>
<keyword evidence="4" id="KW-0547">Nucleotide-binding</keyword>
<comment type="caution">
    <text evidence="12">The sequence shown here is derived from an EMBL/GenBank/DDBJ whole genome shotgun (WGS) entry which is preliminary data.</text>
</comment>
<dbReference type="PRINTS" id="PR00364">
    <property type="entry name" value="DISEASERSIST"/>
</dbReference>
<dbReference type="PANTHER" id="PTHR36766">
    <property type="entry name" value="PLANT BROAD-SPECTRUM MILDEW RESISTANCE PROTEIN RPW8"/>
    <property type="match status" value="1"/>
</dbReference>
<dbReference type="GO" id="GO:0042742">
    <property type="term" value="P:defense response to bacterium"/>
    <property type="evidence" value="ECO:0007669"/>
    <property type="project" value="UniProtKB-ARBA"/>
</dbReference>
<evidence type="ECO:0000256" key="2">
    <source>
        <dbReference type="ARBA" id="ARBA00022614"/>
    </source>
</evidence>
<keyword evidence="3" id="KW-0677">Repeat</keyword>
<evidence type="ECO:0000259" key="8">
    <source>
        <dbReference type="Pfam" id="PF00931"/>
    </source>
</evidence>
<dbReference type="EMBL" id="JAMFTS010000003">
    <property type="protein sequence ID" value="KAJ4771255.1"/>
    <property type="molecule type" value="Genomic_DNA"/>
</dbReference>
<dbReference type="Pfam" id="PF18052">
    <property type="entry name" value="Rx_N"/>
    <property type="match status" value="1"/>
</dbReference>
<evidence type="ECO:0000313" key="13">
    <source>
        <dbReference type="Proteomes" id="UP001140206"/>
    </source>
</evidence>
<dbReference type="FunFam" id="1.10.10.10:FF:000322">
    <property type="entry name" value="Probable disease resistance protein At1g63360"/>
    <property type="match status" value="1"/>
</dbReference>
<dbReference type="AlphaFoldDB" id="A0AAV8DWQ7"/>
<dbReference type="Gene3D" id="3.40.50.300">
    <property type="entry name" value="P-loop containing nucleotide triphosphate hydrolases"/>
    <property type="match status" value="1"/>
</dbReference>
<dbReference type="InterPro" id="IPR027417">
    <property type="entry name" value="P-loop_NTPase"/>
</dbReference>
<feature type="coiled-coil region" evidence="7">
    <location>
        <begin position="41"/>
        <end position="96"/>
    </location>
</feature>
<keyword evidence="7" id="KW-0175">Coiled coil</keyword>
<keyword evidence="2" id="KW-0433">Leucine-rich repeat</keyword>
<sequence>MGLGGVIPYVLSLGAKLLPSVHESSQQASSSSSPLVQQHQIETEMEKIMELRERIKATLSAADQREIKDNSVKLWLKELKRLVYNAEDVLDEYQFEILRAQVEASDDFMPKSHERKLIQVPDNMLEQIQQIESKFVEIEKDRIALQLLEEDGPRYSNSDQQIAPTSHCVLESDIIGREKEKKELINLLFSKCPDGKIISVVAIVGTRGIGKTTLAQLVYNDQRIRQNFDKFVWVCVSEDFNVQKLTREVVGSITGKPYGLANLSALQENICKEIRRERVFLVLDDVWNEKRSHWELFQAPFMVASLVKILVTTRNKPVAQIMQTMPTFNLGYMSKEQSWKLFQHYAFGEVNQNRGSNLVGIGNKIMKKCGMLQSWKLFQHYAFGEVNQNRGSNLVGIGKKIMKKCGMLPLAVKSIGSLLRHEIDKESWKQILESQLWESDAGSEIFSSLQISYARLPSYLKPCFLYCSMFPRNYRYSVEKSVQLWIYQGYVQTNKLKNVEKIGREYAKQLWQRSFFEGEYGEKEFQFTLHDMIHDLARYNSGHGCYSIEGDVVPNFPEELYHLYVDSRVKLIKAPSSTKFTTLRTLIVEDHCNEVSLDNLDFSKASKLRALQFGSRKCDLEACFSFVDLKHLWYLSISWGCFKRLPENICSLYNLQNLTLYYCYHLIDLPKSIGNLISLEELRIFGSANLRMLPVSICQLKVLRKLDLCGCTNLSSFHLTWETLRILNF</sequence>
<dbReference type="Gene3D" id="1.20.5.4130">
    <property type="match status" value="1"/>
</dbReference>
<evidence type="ECO:0000256" key="7">
    <source>
        <dbReference type="SAM" id="Coils"/>
    </source>
</evidence>
<dbReference type="SUPFAM" id="SSF52058">
    <property type="entry name" value="L domain-like"/>
    <property type="match status" value="1"/>
</dbReference>
<name>A0AAV8DWQ7_9POAL</name>
<evidence type="ECO:0000256" key="1">
    <source>
        <dbReference type="ARBA" id="ARBA00008894"/>
    </source>
</evidence>
<dbReference type="PANTHER" id="PTHR36766:SF64">
    <property type="entry name" value="OS12G0206100 PROTEIN"/>
    <property type="match status" value="1"/>
</dbReference>
<dbReference type="FunFam" id="3.40.50.300:FF:001091">
    <property type="entry name" value="Probable disease resistance protein At1g61300"/>
    <property type="match status" value="1"/>
</dbReference>
<reference evidence="12" key="1">
    <citation type="submission" date="2022-08" db="EMBL/GenBank/DDBJ databases">
        <authorList>
            <person name="Marques A."/>
        </authorList>
    </citation>
    <scope>NUCLEOTIDE SEQUENCE</scope>
    <source>
        <strain evidence="12">RhyPub2mFocal</strain>
        <tissue evidence="12">Leaves</tissue>
    </source>
</reference>
<feature type="domain" description="Disease resistance N-terminal" evidence="9">
    <location>
        <begin position="37"/>
        <end position="105"/>
    </location>
</feature>
<accession>A0AAV8DWQ7</accession>
<dbReference type="Pfam" id="PF00931">
    <property type="entry name" value="NB-ARC"/>
    <property type="match status" value="1"/>
</dbReference>
<dbReference type="GO" id="GO:0009626">
    <property type="term" value="P:plant-type hypersensitive response"/>
    <property type="evidence" value="ECO:0007669"/>
    <property type="project" value="UniProtKB-ARBA"/>
</dbReference>
<keyword evidence="5" id="KW-0611">Plant defense</keyword>
<dbReference type="InterPro" id="IPR041118">
    <property type="entry name" value="Rx_N"/>
</dbReference>
<evidence type="ECO:0000256" key="3">
    <source>
        <dbReference type="ARBA" id="ARBA00022737"/>
    </source>
</evidence>
<feature type="domain" description="Disease resistance R13L4/SHOC-2-like LRR" evidence="11">
    <location>
        <begin position="574"/>
        <end position="709"/>
    </location>
</feature>
<evidence type="ECO:0000259" key="11">
    <source>
        <dbReference type="Pfam" id="PF23598"/>
    </source>
</evidence>
<dbReference type="InterPro" id="IPR058922">
    <property type="entry name" value="WHD_DRP"/>
</dbReference>
<evidence type="ECO:0000256" key="4">
    <source>
        <dbReference type="ARBA" id="ARBA00022741"/>
    </source>
</evidence>
<evidence type="ECO:0000313" key="12">
    <source>
        <dbReference type="EMBL" id="KAJ4771255.1"/>
    </source>
</evidence>
<dbReference type="Pfam" id="PF23598">
    <property type="entry name" value="LRR_14"/>
    <property type="match status" value="1"/>
</dbReference>